<dbReference type="SUPFAM" id="SSF52540">
    <property type="entry name" value="P-loop containing nucleoside triphosphate hydrolases"/>
    <property type="match status" value="2"/>
</dbReference>
<accession>A0A0G4B295</accession>
<dbReference type="InterPro" id="IPR050130">
    <property type="entry name" value="ClpA_ClpB"/>
</dbReference>
<organism evidence="8 9">
    <name type="scientific">Berkelbacteria bacterium GW2011_GWE1_39_12</name>
    <dbReference type="NCBI Taxonomy" id="1618337"/>
    <lineage>
        <taxon>Bacteria</taxon>
        <taxon>Candidatus Berkelbacteria</taxon>
    </lineage>
</organism>
<keyword evidence="5" id="KW-1133">Transmembrane helix</keyword>
<evidence type="ECO:0000256" key="5">
    <source>
        <dbReference type="SAM" id="Phobius"/>
    </source>
</evidence>
<dbReference type="InterPro" id="IPR027417">
    <property type="entry name" value="P-loop_NTPase"/>
</dbReference>
<dbReference type="InterPro" id="IPR003959">
    <property type="entry name" value="ATPase_AAA_core"/>
</dbReference>
<evidence type="ECO:0000256" key="2">
    <source>
        <dbReference type="ARBA" id="ARBA00022741"/>
    </source>
</evidence>
<proteinExistence type="predicted"/>
<dbReference type="PRINTS" id="PR00300">
    <property type="entry name" value="CLPPROTEASEA"/>
</dbReference>
<evidence type="ECO:0000313" key="9">
    <source>
        <dbReference type="Proteomes" id="UP000035648"/>
    </source>
</evidence>
<dbReference type="InterPro" id="IPR041546">
    <property type="entry name" value="ClpA/ClpB_AAA_lid"/>
</dbReference>
<dbReference type="InterPro" id="IPR001270">
    <property type="entry name" value="ClpA/B"/>
</dbReference>
<dbReference type="Pfam" id="PF00004">
    <property type="entry name" value="AAA"/>
    <property type="match status" value="1"/>
</dbReference>
<dbReference type="GO" id="GO:0005524">
    <property type="term" value="F:ATP binding"/>
    <property type="evidence" value="ECO:0007669"/>
    <property type="project" value="UniProtKB-KW"/>
</dbReference>
<feature type="domain" description="AAA+ ATPase" evidence="6">
    <location>
        <begin position="274"/>
        <end position="435"/>
    </location>
</feature>
<evidence type="ECO:0000259" key="6">
    <source>
        <dbReference type="SMART" id="SM00382"/>
    </source>
</evidence>
<keyword evidence="3" id="KW-0067">ATP-binding</keyword>
<keyword evidence="5" id="KW-0812">Transmembrane</keyword>
<sequence>MAFEYFNSEQRRNYFIKKGFSDNVFYFASFFNLVIIILAILIFIKQDLTNIGYGEILLAIALSLQSYLLAKKYTIYHLDKSNPVNRFDLALIDYFEILINEARKENIQQIEPEYVFQKASLCDEGKMMMMRLGVSYETKSKNSPQNFKPAFSPQLINLISLIKSEVIVFEDLMLQIVESSEPVKEFLKDITVSEKEIKPLLDWLRKMHEKPKRSWEDDTLVAGVGEDWSFGYSPVLSRYSYDLSKHFPDPHLHLAVFGHSDIISEMETVLSKPGKNNVLLVGEPGVGKKTIVNALALKMAQGKSVSALHYKRIKQLDVGSLLAGAAQGELEARINGALSDAVNAGNLILYIDNFQSLVGGYEHRREEVGGIDASQFILPYLQSSGLQVIASITPDEYFDRVKSNSSVAESFEKIDVEPANAEDTFAIMLQGLNLLEYKYKTIFTAQVLKEIIKLSDRYMHEVPFPEKALRLMQEAAVTFASTNFVILQTKQIDELISKKAHVPVGDVKEEEKDKLLNLESFLHQRVIGQEDAITAVADALRRARSGLTSGKRPVGVFLFMGPTGVGKTETAKALAESYFGSEKQMIRLDMSEYQDANSLDRLIGTVNNPNGILNVAIEESPFSLILLDELEKADKNILNLFLSVFEDGRMTDPRGKVLDFTNSIIIATSNAGSELIREKVAANQADGLKELLIEDLQQKGVFTPEFINRFDGVIVFKPLTEDQTAQVAQLMINQLNIQLKDKNITVEVAEDALAKLSQIGYDPQFGARPMRRVIQERVENLLAKKMLSGEIGEHQTVQIGLEEIK</sequence>
<dbReference type="InterPro" id="IPR003593">
    <property type="entry name" value="AAA+_ATPase"/>
</dbReference>
<dbReference type="SMART" id="SM01086">
    <property type="entry name" value="ClpB_D2-small"/>
    <property type="match status" value="1"/>
</dbReference>
<dbReference type="Proteomes" id="UP000035648">
    <property type="component" value="Chromosome"/>
</dbReference>
<evidence type="ECO:0000256" key="1">
    <source>
        <dbReference type="ARBA" id="ARBA00022737"/>
    </source>
</evidence>
<dbReference type="GO" id="GO:0005737">
    <property type="term" value="C:cytoplasm"/>
    <property type="evidence" value="ECO:0007669"/>
    <property type="project" value="TreeGrafter"/>
</dbReference>
<dbReference type="EMBL" id="CP011213">
    <property type="protein sequence ID" value="AKM81964.1"/>
    <property type="molecule type" value="Genomic_DNA"/>
</dbReference>
<gene>
    <name evidence="8" type="ORF">UT28_C0001G0152</name>
</gene>
<dbReference type="PANTHER" id="PTHR11638:SF18">
    <property type="entry name" value="HEAT SHOCK PROTEIN 104"/>
    <property type="match status" value="1"/>
</dbReference>
<dbReference type="Pfam" id="PF07724">
    <property type="entry name" value="AAA_2"/>
    <property type="match status" value="1"/>
</dbReference>
<dbReference type="SMART" id="SM00382">
    <property type="entry name" value="AAA"/>
    <property type="match status" value="2"/>
</dbReference>
<keyword evidence="4" id="KW-0143">Chaperone</keyword>
<dbReference type="PROSITE" id="PS00871">
    <property type="entry name" value="CLPAB_2"/>
    <property type="match status" value="1"/>
</dbReference>
<dbReference type="GO" id="GO:0034605">
    <property type="term" value="P:cellular response to heat"/>
    <property type="evidence" value="ECO:0007669"/>
    <property type="project" value="TreeGrafter"/>
</dbReference>
<evidence type="ECO:0000313" key="8">
    <source>
        <dbReference type="EMBL" id="AKM81964.1"/>
    </source>
</evidence>
<feature type="transmembrane region" description="Helical" evidence="5">
    <location>
        <begin position="51"/>
        <end position="70"/>
    </location>
</feature>
<dbReference type="CDD" id="cd19499">
    <property type="entry name" value="RecA-like_ClpB_Hsp104-like"/>
    <property type="match status" value="1"/>
</dbReference>
<feature type="transmembrane region" description="Helical" evidence="5">
    <location>
        <begin position="24"/>
        <end position="44"/>
    </location>
</feature>
<feature type="domain" description="AAA+ ATPase" evidence="6">
    <location>
        <begin position="553"/>
        <end position="691"/>
    </location>
</feature>
<dbReference type="Pfam" id="PF17871">
    <property type="entry name" value="AAA_lid_9"/>
    <property type="match status" value="1"/>
</dbReference>
<dbReference type="STRING" id="1618337.UT28_C0001G0152"/>
<dbReference type="Gene3D" id="1.10.8.60">
    <property type="match status" value="2"/>
</dbReference>
<dbReference type="InterPro" id="IPR028299">
    <property type="entry name" value="ClpA/B_CS2"/>
</dbReference>
<keyword evidence="5" id="KW-0472">Membrane</keyword>
<dbReference type="PANTHER" id="PTHR11638">
    <property type="entry name" value="ATP-DEPENDENT CLP PROTEASE"/>
    <property type="match status" value="1"/>
</dbReference>
<dbReference type="AlphaFoldDB" id="A0A0G4B295"/>
<evidence type="ECO:0000256" key="3">
    <source>
        <dbReference type="ARBA" id="ARBA00022840"/>
    </source>
</evidence>
<dbReference type="GO" id="GO:0016887">
    <property type="term" value="F:ATP hydrolysis activity"/>
    <property type="evidence" value="ECO:0007669"/>
    <property type="project" value="InterPro"/>
</dbReference>
<keyword evidence="1" id="KW-0677">Repeat</keyword>
<name>A0A0G4B295_9BACT</name>
<protein>
    <submittedName>
        <fullName evidence="8">Uncharacterized protein</fullName>
    </submittedName>
</protein>
<reference evidence="8 9" key="1">
    <citation type="journal article" date="2015" name="Nature">
        <title>rRNA introns, odd ribosomes, and small enigmatic genomes across a large radiation of phyla.</title>
        <authorList>
            <person name="Brown C.T."/>
            <person name="Hug L.A."/>
            <person name="Thomas B.C."/>
            <person name="Sharon I."/>
            <person name="Castelle C.J."/>
            <person name="Singh A."/>
            <person name="Wilkins M.J."/>
            <person name="Williams K.H."/>
            <person name="Banfield J.F."/>
        </authorList>
    </citation>
    <scope>NUCLEOTIDE SEQUENCE [LARGE SCALE GENOMIC DNA]</scope>
</reference>
<dbReference type="Gene3D" id="3.40.50.300">
    <property type="entry name" value="P-loop containing nucleotide triphosphate hydrolases"/>
    <property type="match status" value="2"/>
</dbReference>
<dbReference type="Pfam" id="PF10431">
    <property type="entry name" value="ClpB_D2-small"/>
    <property type="match status" value="1"/>
</dbReference>
<evidence type="ECO:0000256" key="4">
    <source>
        <dbReference type="ARBA" id="ARBA00023186"/>
    </source>
</evidence>
<dbReference type="InterPro" id="IPR019489">
    <property type="entry name" value="Clp_ATPase_C"/>
</dbReference>
<feature type="domain" description="Clp ATPase C-terminal" evidence="7">
    <location>
        <begin position="719"/>
        <end position="804"/>
    </location>
</feature>
<dbReference type="PATRIC" id="fig|1618337.4.peg.150"/>
<dbReference type="KEGG" id="bbgw:UT28_C0001G0152"/>
<evidence type="ECO:0000259" key="7">
    <source>
        <dbReference type="SMART" id="SM01086"/>
    </source>
</evidence>
<keyword evidence="2" id="KW-0547">Nucleotide-binding</keyword>